<reference evidence="1" key="1">
    <citation type="journal article" date="2023" name="Int. J. Syst. Evol. Microbiol.">
        <title>Methylocystis iwaonis sp. nov., a type II methane-oxidizing bacterium from surface soil of a rice paddy field in Japan, and emended description of the genus Methylocystis (ex Whittenbury et al. 1970) Bowman et al. 1993.</title>
        <authorList>
            <person name="Kaise H."/>
            <person name="Sawadogo J.B."/>
            <person name="Alam M.S."/>
            <person name="Ueno C."/>
            <person name="Dianou D."/>
            <person name="Shinjo R."/>
            <person name="Asakawa S."/>
        </authorList>
    </citation>
    <scope>NUCLEOTIDE SEQUENCE</scope>
    <source>
        <strain evidence="1">LMG27198</strain>
    </source>
</reference>
<organism evidence="1 2">
    <name type="scientific">Methylocystis echinoides</name>
    <dbReference type="NCBI Taxonomy" id="29468"/>
    <lineage>
        <taxon>Bacteria</taxon>
        <taxon>Pseudomonadati</taxon>
        <taxon>Pseudomonadota</taxon>
        <taxon>Alphaproteobacteria</taxon>
        <taxon>Hyphomicrobiales</taxon>
        <taxon>Methylocystaceae</taxon>
        <taxon>Methylocystis</taxon>
    </lineage>
</organism>
<proteinExistence type="predicted"/>
<protein>
    <submittedName>
        <fullName evidence="1">Uncharacterized protein</fullName>
    </submittedName>
</protein>
<evidence type="ECO:0000313" key="1">
    <source>
        <dbReference type="EMBL" id="GLI93043.1"/>
    </source>
</evidence>
<dbReference type="EMBL" id="BSEC01000001">
    <property type="protein sequence ID" value="GLI93043.1"/>
    <property type="molecule type" value="Genomic_DNA"/>
</dbReference>
<accession>A0A9W6GU04</accession>
<comment type="caution">
    <text evidence="1">The sequence shown here is derived from an EMBL/GenBank/DDBJ whole genome shotgun (WGS) entry which is preliminary data.</text>
</comment>
<name>A0A9W6GU04_9HYPH</name>
<evidence type="ECO:0000313" key="2">
    <source>
        <dbReference type="Proteomes" id="UP001144323"/>
    </source>
</evidence>
<dbReference type="Proteomes" id="UP001144323">
    <property type="component" value="Unassembled WGS sequence"/>
</dbReference>
<keyword evidence="2" id="KW-1185">Reference proteome</keyword>
<dbReference type="RefSeq" id="WP_349775546.1">
    <property type="nucleotide sequence ID" value="NZ_BSEC01000001.1"/>
</dbReference>
<sequence length="1559" mass="168440">MTDVLTGRLGLERILEAQGLRPTREQLLLSLADWVASPERKRDDHLVVYWTGHGDVANERLCLVLPGTTDIRVNALDVGSMVDILAGKGSRIGPVLLMLDVCCAGQAALDIGRRLGALSRSRPETPPEVSVICATLAPDSARQLAFAPALHGALLSCIDPDRRLSPSLNLSDIVNKLAALLQPQTPLTHAIAIGGFDFFPNPHHAAHWPPDIDLATQKYLTTLDPAARGVATPDDRGWFFTGRKRVMADLCQLIASERKAGLCIVKGRLGAGKSAVLGRLYTLSRTDYLKPVEDLPETETPAPGAIDGAVVLAKLTNRQAIAAVATALRVTADSEAQMVAELALRRRTTLILDGLDEAEAPETTLAMLERLTSQAPVIAIIGVRSPGVRGERSPDLEIDLDAPPWSDHGAVADYAIKRLRAARHARALSDLSDDELEQAAHSIAARSRANFLLASLIVTNVVAGSTALRAGEDADFPVSVGKVFDVLLDRLGDAERDARDLLLAVSYAEGGGFPKGALWSRIAKALSGRPDARPSVAALTKRAPWFLIEGLDREGSVFRLFHAALAEHLQGGRQATRDHLTIAAALREITSRPAVDADPGEVGYARRNLSKHLRRAGAWRALWRLIRTPDWIDTQSKPRLSQGGDYAADLDEAHAAARNANLAALTHGQLAPALAPGVWRAVWRSGVVTQAIAMPPAGWAAAVRHGRISPEAALGVVTLIGDDELLAARFVALARAFTGAPLQHLLDAAEGAGSKEYAPIAHFEDILREALAGPDAFDIAPRILAAVKRMNDWSRWIVLERLLPCLDADGLAAVPPMLATMRRSPTAPWGALAFAAYVAERFRRGDVAEALRLMDDPPDEMSRLFGMAALLRARGSRDGAPITFSALDGLARARTAISDYWLRLDIEAALVPGLADLRVKANRAALAGFLRDLRAVRNIDPQVDLAAVASDLPPPHGMRLLRWVKRRLHMKWRAAGAINWFHTPAKLAAAFGRQRALEEALDIALLTAAHPYWRPKALAEAIRSFGDSGGFFDGFPRHILDEKLDEADRLQLLSACIDWLGDGDRAETLSRLERHRGDLTDEGLALRGYLRSEMCRFACPNEIDGLLQELITSAGSLSEWRGNELLIASAVNCASADHGAAALAALDRVKRSDIFAGWARVLADASDAACATLLCGLADSPLLPALLENWTARDAVVAAIRRAPAHAVAALRASLQGSKLYWFDRRDVLAALAVRAFELGDAAGAAGDVSQFEDRLVLLLEAARLALEARRGFTRLLDAVEGAVKSPLSQALADLLCAGEAAAGEASWRFVEAALAPRVVGAAAIGQKVIELIAPEPRARFADTLVKQGLSEAGVLGSDLDWLLPYLSAGALVRLIEVSQNLEDDHSRDEALVRLLPRCAELYGLQAALELRGRVQRHEFQARSWASIWPHLTTTQAAAALTRMTPEKPLRYDRQAEALATIAPLLTSPELCHVLRWTVRNHDEVWPELVEPFLRASLQQPPQETFEALDALLEEAGRRPRGEAIRGLVTSAPLIARLGGRRGLQIVERAFDQASARWP</sequence>
<gene>
    <name evidence="1" type="ORF">LMG27198_20350</name>
</gene>